<comment type="catalytic activity">
    <reaction evidence="1 15">
        <text>Hydrolysis of DNA containing ring-opened 7-methylguanine residues, releasing 2,6-diamino-4-hydroxy-5-(N-methyl)formamidopyrimidine.</text>
        <dbReference type="EC" id="3.2.2.23"/>
    </reaction>
</comment>
<dbReference type="CDD" id="cd08966">
    <property type="entry name" value="EcFpg-like_N"/>
    <property type="match status" value="1"/>
</dbReference>
<dbReference type="PANTHER" id="PTHR22993">
    <property type="entry name" value="FORMAMIDOPYRIMIDINE-DNA GLYCOSYLASE"/>
    <property type="match status" value="1"/>
</dbReference>
<gene>
    <name evidence="15" type="primary">mutM</name>
    <name evidence="15" type="synonym">fpg</name>
    <name evidence="18" type="ORF">COY93_00335</name>
</gene>
<dbReference type="PANTHER" id="PTHR22993:SF9">
    <property type="entry name" value="FORMAMIDOPYRIMIDINE-DNA GLYCOSYLASE"/>
    <property type="match status" value="1"/>
</dbReference>
<evidence type="ECO:0000256" key="12">
    <source>
        <dbReference type="ARBA" id="ARBA00023268"/>
    </source>
</evidence>
<evidence type="ECO:0000256" key="15">
    <source>
        <dbReference type="HAMAP-Rule" id="MF_00103"/>
    </source>
</evidence>
<dbReference type="PROSITE" id="PS51066">
    <property type="entry name" value="ZF_FPG_2"/>
    <property type="match status" value="1"/>
</dbReference>
<dbReference type="Pfam" id="PF01149">
    <property type="entry name" value="Fapy_DNA_glyco"/>
    <property type="match status" value="1"/>
</dbReference>
<feature type="domain" description="Formamidopyrimidine-DNA glycosylase catalytic" evidence="17">
    <location>
        <begin position="2"/>
        <end position="114"/>
    </location>
</feature>
<comment type="cofactor">
    <cofactor evidence="15">
        <name>Zn(2+)</name>
        <dbReference type="ChEBI" id="CHEBI:29105"/>
    </cofactor>
    <text evidence="15">Binds 1 zinc ion per subunit.</text>
</comment>
<dbReference type="PROSITE" id="PS51068">
    <property type="entry name" value="FPG_CAT"/>
    <property type="match status" value="1"/>
</dbReference>
<evidence type="ECO:0000313" key="19">
    <source>
        <dbReference type="Proteomes" id="UP000230973"/>
    </source>
</evidence>
<evidence type="ECO:0000256" key="9">
    <source>
        <dbReference type="ARBA" id="ARBA00023125"/>
    </source>
</evidence>
<dbReference type="GO" id="GO:0003684">
    <property type="term" value="F:damaged DNA binding"/>
    <property type="evidence" value="ECO:0007669"/>
    <property type="project" value="InterPro"/>
</dbReference>
<dbReference type="EMBL" id="PFLC01000007">
    <property type="protein sequence ID" value="PIY63351.1"/>
    <property type="molecule type" value="Genomic_DNA"/>
</dbReference>
<dbReference type="SUPFAM" id="SSF46946">
    <property type="entry name" value="S13-like H2TH domain"/>
    <property type="match status" value="1"/>
</dbReference>
<proteinExistence type="inferred from homology"/>
<evidence type="ECO:0000256" key="11">
    <source>
        <dbReference type="ARBA" id="ARBA00023239"/>
    </source>
</evidence>
<feature type="active site" description="Proton donor" evidence="15">
    <location>
        <position position="3"/>
    </location>
</feature>
<dbReference type="SMART" id="SM01232">
    <property type="entry name" value="H2TH"/>
    <property type="match status" value="1"/>
</dbReference>
<dbReference type="SMART" id="SM00898">
    <property type="entry name" value="Fapy_DNA_glyco"/>
    <property type="match status" value="1"/>
</dbReference>
<keyword evidence="8 15" id="KW-0862">Zinc</keyword>
<feature type="domain" description="FPG-type" evidence="16">
    <location>
        <begin position="241"/>
        <end position="275"/>
    </location>
</feature>
<dbReference type="HAMAP" id="MF_00103">
    <property type="entry name" value="Fapy_DNA_glycosyl"/>
    <property type="match status" value="1"/>
</dbReference>
<dbReference type="GO" id="GO:0006284">
    <property type="term" value="P:base-excision repair"/>
    <property type="evidence" value="ECO:0007669"/>
    <property type="project" value="InterPro"/>
</dbReference>
<keyword evidence="5 15" id="KW-0227">DNA damage</keyword>
<keyword evidence="12 15" id="KW-0511">Multifunctional enzyme</keyword>
<evidence type="ECO:0000256" key="13">
    <source>
        <dbReference type="ARBA" id="ARBA00023295"/>
    </source>
</evidence>
<dbReference type="InterPro" id="IPR000214">
    <property type="entry name" value="Znf_DNA_glyclase/AP_lyase"/>
</dbReference>
<evidence type="ECO:0000256" key="1">
    <source>
        <dbReference type="ARBA" id="ARBA00001668"/>
    </source>
</evidence>
<dbReference type="PROSITE" id="PS01242">
    <property type="entry name" value="ZF_FPG_1"/>
    <property type="match status" value="1"/>
</dbReference>
<keyword evidence="10 15" id="KW-0234">DNA repair</keyword>
<feature type="binding site" evidence="15">
    <location>
        <position position="92"/>
    </location>
    <ligand>
        <name>DNA</name>
        <dbReference type="ChEBI" id="CHEBI:16991"/>
    </ligand>
</feature>
<keyword evidence="6 15" id="KW-0863">Zinc-finger</keyword>
<sequence length="275" mass="30850">MPELPEVETVRRQLERTIVGRRIGSVDVRFSGRLNVGAGEFVKRLVGRRILSSGRRAKLLLFGLSGGDTLVVHLKMTGKLLLVDSDQEPNRHTHVVFRLSGYNVLFFDDIRKFGYLHLFRTDDLERLVIGPAGYGPEPLGPGFRADSFAADLKRFGRSAIKPLLLSQKCVVGVGNIYSDETLWRSGIRPDRSAGTLEADEVRSLHDSIRKILRRSVRIGGTSVDSYRDAFGRRGGYERKLEVYGREGHPCSRCGELIRKVRLGGRGTHYCPKCQK</sequence>
<dbReference type="InterPro" id="IPR015887">
    <property type="entry name" value="DNA_glyclase_Znf_dom_DNA_BS"/>
</dbReference>
<evidence type="ECO:0000256" key="2">
    <source>
        <dbReference type="ARBA" id="ARBA00009409"/>
    </source>
</evidence>
<evidence type="ECO:0000313" key="18">
    <source>
        <dbReference type="EMBL" id="PIY63351.1"/>
    </source>
</evidence>
<evidence type="ECO:0000256" key="14">
    <source>
        <dbReference type="ARBA" id="ARBA00044632"/>
    </source>
</evidence>
<dbReference type="InterPro" id="IPR035937">
    <property type="entry name" value="FPG_N"/>
</dbReference>
<dbReference type="GO" id="GO:0034039">
    <property type="term" value="F:8-oxo-7,8-dihydroguanine DNA N-glycosylase activity"/>
    <property type="evidence" value="ECO:0007669"/>
    <property type="project" value="TreeGrafter"/>
</dbReference>
<comment type="caution">
    <text evidence="18">The sequence shown here is derived from an EMBL/GenBank/DDBJ whole genome shotgun (WGS) entry which is preliminary data.</text>
</comment>
<dbReference type="NCBIfam" id="NF002211">
    <property type="entry name" value="PRK01103.1"/>
    <property type="match status" value="1"/>
</dbReference>
<dbReference type="InterPro" id="IPR010663">
    <property type="entry name" value="Znf_FPG/IleRS"/>
</dbReference>
<dbReference type="GO" id="GO:0008270">
    <property type="term" value="F:zinc ion binding"/>
    <property type="evidence" value="ECO:0007669"/>
    <property type="project" value="UniProtKB-UniRule"/>
</dbReference>
<evidence type="ECO:0000256" key="6">
    <source>
        <dbReference type="ARBA" id="ARBA00022771"/>
    </source>
</evidence>
<dbReference type="SUPFAM" id="SSF81624">
    <property type="entry name" value="N-terminal domain of MutM-like DNA repair proteins"/>
    <property type="match status" value="1"/>
</dbReference>
<keyword evidence="13 15" id="KW-0326">Glycosidase</keyword>
<feature type="binding site" evidence="15">
    <location>
        <position position="111"/>
    </location>
    <ligand>
        <name>DNA</name>
        <dbReference type="ChEBI" id="CHEBI:16991"/>
    </ligand>
</feature>
<comment type="caution">
    <text evidence="15">Lacks conserved residue(s) required for the propagation of feature annotation.</text>
</comment>
<comment type="function">
    <text evidence="15">Involved in base excision repair of DNA damaged by oxidation or by mutagenic agents. Acts as DNA glycosylase that recognizes and removes damaged bases. Has a preference for oxidized purines, such as 7,8-dihydro-8-oxoguanine (8-oxoG). Has AP (apurinic/apyrimidinic) lyase activity and introduces nicks in the DNA strand. Cleaves the DNA backbone by beta-delta elimination to generate a single-strand break at the site of the removed base with both 3'- and 5'-phosphates.</text>
</comment>
<evidence type="ECO:0000256" key="10">
    <source>
        <dbReference type="ARBA" id="ARBA00023204"/>
    </source>
</evidence>
<dbReference type="Gene3D" id="1.10.8.50">
    <property type="match status" value="1"/>
</dbReference>
<comment type="subunit">
    <text evidence="3 15">Monomer.</text>
</comment>
<evidence type="ECO:0000259" key="17">
    <source>
        <dbReference type="PROSITE" id="PS51068"/>
    </source>
</evidence>
<dbReference type="InterPro" id="IPR020629">
    <property type="entry name" value="FPG_Glyclase"/>
</dbReference>
<keyword evidence="4 15" id="KW-0479">Metal-binding</keyword>
<dbReference type="Proteomes" id="UP000230973">
    <property type="component" value="Unassembled WGS sequence"/>
</dbReference>
<keyword evidence="9 15" id="KW-0238">DNA-binding</keyword>
<feature type="active site" description="Proton donor; for delta-elimination activity" evidence="15">
    <location>
        <position position="265"/>
    </location>
</feature>
<comment type="similarity">
    <text evidence="2 15">Belongs to the FPG family.</text>
</comment>
<dbReference type="EC" id="4.2.99.18" evidence="15"/>
<evidence type="ECO:0000256" key="7">
    <source>
        <dbReference type="ARBA" id="ARBA00022801"/>
    </source>
</evidence>
<feature type="active site" description="Proton donor; for beta-elimination activity" evidence="15">
    <location>
        <position position="58"/>
    </location>
</feature>
<evidence type="ECO:0000256" key="3">
    <source>
        <dbReference type="ARBA" id="ARBA00011245"/>
    </source>
</evidence>
<dbReference type="InterPro" id="IPR012319">
    <property type="entry name" value="FPG_cat"/>
</dbReference>
<comment type="catalytic activity">
    <reaction evidence="14 15">
        <text>2'-deoxyribonucleotide-(2'-deoxyribose 5'-phosphate)-2'-deoxyribonucleotide-DNA = a 3'-end 2'-deoxyribonucleotide-(2,3-dehydro-2,3-deoxyribose 5'-phosphate)-DNA + a 5'-end 5'-phospho-2'-deoxyribonucleoside-DNA + H(+)</text>
        <dbReference type="Rhea" id="RHEA:66592"/>
        <dbReference type="Rhea" id="RHEA-COMP:13180"/>
        <dbReference type="Rhea" id="RHEA-COMP:16897"/>
        <dbReference type="Rhea" id="RHEA-COMP:17067"/>
        <dbReference type="ChEBI" id="CHEBI:15378"/>
        <dbReference type="ChEBI" id="CHEBI:136412"/>
        <dbReference type="ChEBI" id="CHEBI:157695"/>
        <dbReference type="ChEBI" id="CHEBI:167181"/>
        <dbReference type="EC" id="4.2.99.18"/>
    </reaction>
</comment>
<reference evidence="19" key="1">
    <citation type="submission" date="2017-09" db="EMBL/GenBank/DDBJ databases">
        <title>Depth-based differentiation of microbial function through sediment-hosted aquifers and enrichment of novel symbionts in the deep terrestrial subsurface.</title>
        <authorList>
            <person name="Probst A.J."/>
            <person name="Ladd B."/>
            <person name="Jarett J.K."/>
            <person name="Geller-Mcgrath D.E."/>
            <person name="Sieber C.M.K."/>
            <person name="Emerson J.B."/>
            <person name="Anantharaman K."/>
            <person name="Thomas B.C."/>
            <person name="Malmstrom R."/>
            <person name="Stieglmeier M."/>
            <person name="Klingl A."/>
            <person name="Woyke T."/>
            <person name="Ryan C.M."/>
            <person name="Banfield J.F."/>
        </authorList>
    </citation>
    <scope>NUCLEOTIDE SEQUENCE [LARGE SCALE GENOMIC DNA]</scope>
</reference>
<protein>
    <recommendedName>
        <fullName evidence="15">Formamidopyrimidine-DNA glycosylase</fullName>
        <shortName evidence="15">Fapy-DNA glycosylase</shortName>
        <ecNumber evidence="15">3.2.2.23</ecNumber>
    </recommendedName>
    <alternativeName>
        <fullName evidence="15">DNA-(apurinic or apyrimidinic site) lyase MutM</fullName>
        <shortName evidence="15">AP lyase MutM</shortName>
        <ecNumber evidence="15">4.2.99.18</ecNumber>
    </alternativeName>
</protein>
<feature type="active site" description="Schiff-base intermediate with DNA" evidence="15">
    <location>
        <position position="2"/>
    </location>
</feature>
<dbReference type="NCBIfam" id="TIGR00577">
    <property type="entry name" value="fpg"/>
    <property type="match status" value="1"/>
</dbReference>
<dbReference type="Pfam" id="PF06831">
    <property type="entry name" value="H2TH"/>
    <property type="match status" value="1"/>
</dbReference>
<dbReference type="InterPro" id="IPR010979">
    <property type="entry name" value="Ribosomal_uS13-like_H2TH"/>
</dbReference>
<organism evidence="18 19">
    <name type="scientific">Candidatus Uhrbacteria bacterium CG_4_10_14_0_8_um_filter_58_22</name>
    <dbReference type="NCBI Taxonomy" id="1975029"/>
    <lineage>
        <taxon>Bacteria</taxon>
        <taxon>Candidatus Uhriibacteriota</taxon>
    </lineage>
</organism>
<dbReference type="FunFam" id="1.10.8.50:FF:000003">
    <property type="entry name" value="Formamidopyrimidine-DNA glycosylase"/>
    <property type="match status" value="1"/>
</dbReference>
<evidence type="ECO:0000256" key="4">
    <source>
        <dbReference type="ARBA" id="ARBA00022723"/>
    </source>
</evidence>
<evidence type="ECO:0000259" key="16">
    <source>
        <dbReference type="PROSITE" id="PS51066"/>
    </source>
</evidence>
<dbReference type="Gene3D" id="3.20.190.10">
    <property type="entry name" value="MutM-like, N-terminal"/>
    <property type="match status" value="1"/>
</dbReference>
<dbReference type="Pfam" id="PF06827">
    <property type="entry name" value="zf-FPG_IleRS"/>
    <property type="match status" value="1"/>
</dbReference>
<dbReference type="InterPro" id="IPR015886">
    <property type="entry name" value="H2TH_FPG"/>
</dbReference>
<dbReference type="GO" id="GO:0140078">
    <property type="term" value="F:class I DNA-(apurinic or apyrimidinic site) endonuclease activity"/>
    <property type="evidence" value="ECO:0007669"/>
    <property type="project" value="UniProtKB-EC"/>
</dbReference>
<dbReference type="EC" id="3.2.2.23" evidence="15"/>
<evidence type="ECO:0000256" key="8">
    <source>
        <dbReference type="ARBA" id="ARBA00022833"/>
    </source>
</evidence>
<accession>A0A2M7QC38</accession>
<dbReference type="AlphaFoldDB" id="A0A2M7QC38"/>
<name>A0A2M7QC38_9BACT</name>
<dbReference type="SUPFAM" id="SSF57716">
    <property type="entry name" value="Glucocorticoid receptor-like (DNA-binding domain)"/>
    <property type="match status" value="1"/>
</dbReference>
<keyword evidence="7 15" id="KW-0378">Hydrolase</keyword>
<evidence type="ECO:0000256" key="5">
    <source>
        <dbReference type="ARBA" id="ARBA00022763"/>
    </source>
</evidence>
<keyword evidence="11 15" id="KW-0456">Lyase</keyword>